<evidence type="ECO:0000259" key="2">
    <source>
        <dbReference type="Pfam" id="PF20152"/>
    </source>
</evidence>
<dbReference type="Pfam" id="PF20152">
    <property type="entry name" value="DUF6534"/>
    <property type="match status" value="1"/>
</dbReference>
<evidence type="ECO:0000256" key="1">
    <source>
        <dbReference type="SAM" id="Phobius"/>
    </source>
</evidence>
<keyword evidence="1" id="KW-0472">Membrane</keyword>
<proteinExistence type="predicted"/>
<keyword evidence="4" id="KW-1185">Reference proteome</keyword>
<feature type="transmembrane region" description="Helical" evidence="1">
    <location>
        <begin position="20"/>
        <end position="41"/>
    </location>
</feature>
<keyword evidence="1" id="KW-0812">Transmembrane</keyword>
<dbReference type="Proteomes" id="UP000886523">
    <property type="component" value="Unassembled WGS sequence"/>
</dbReference>
<name>A0A9P6DSE7_9AGAM</name>
<feature type="domain" description="DUF6534" evidence="2">
    <location>
        <begin position="9"/>
        <end position="72"/>
    </location>
</feature>
<accession>A0A9P6DSE7</accession>
<keyword evidence="1" id="KW-1133">Transmembrane helix</keyword>
<dbReference type="EMBL" id="MU128991">
    <property type="protein sequence ID" value="KAF9512077.1"/>
    <property type="molecule type" value="Genomic_DNA"/>
</dbReference>
<dbReference type="OrthoDB" id="3263055at2759"/>
<dbReference type="PROSITE" id="PS51257">
    <property type="entry name" value="PROKAR_LIPOPROTEIN"/>
    <property type="match status" value="1"/>
</dbReference>
<dbReference type="InterPro" id="IPR045339">
    <property type="entry name" value="DUF6534"/>
</dbReference>
<dbReference type="AlphaFoldDB" id="A0A9P6DSE7"/>
<evidence type="ECO:0000313" key="4">
    <source>
        <dbReference type="Proteomes" id="UP000886523"/>
    </source>
</evidence>
<sequence>MISRVIPWHRTDSVINRMVLYTISTGLVTSVLACILLGTFAKYGPNLSVLTNSLPLGAFYPITMLANLHARKTLRVKLDTPSLLEMISFSMKKRIWRRAGDPENEERHQAASANMAGEVVNNDVDIRTEAE</sequence>
<comment type="caution">
    <text evidence="3">The sequence shown here is derived from an EMBL/GenBank/DDBJ whole genome shotgun (WGS) entry which is preliminary data.</text>
</comment>
<feature type="transmembrane region" description="Helical" evidence="1">
    <location>
        <begin position="47"/>
        <end position="68"/>
    </location>
</feature>
<organism evidence="3 4">
    <name type="scientific">Hydnum rufescens UP504</name>
    <dbReference type="NCBI Taxonomy" id="1448309"/>
    <lineage>
        <taxon>Eukaryota</taxon>
        <taxon>Fungi</taxon>
        <taxon>Dikarya</taxon>
        <taxon>Basidiomycota</taxon>
        <taxon>Agaricomycotina</taxon>
        <taxon>Agaricomycetes</taxon>
        <taxon>Cantharellales</taxon>
        <taxon>Hydnaceae</taxon>
        <taxon>Hydnum</taxon>
    </lineage>
</organism>
<protein>
    <recommendedName>
        <fullName evidence="2">DUF6534 domain-containing protein</fullName>
    </recommendedName>
</protein>
<evidence type="ECO:0000313" key="3">
    <source>
        <dbReference type="EMBL" id="KAF9512077.1"/>
    </source>
</evidence>
<gene>
    <name evidence="3" type="ORF">BS47DRAFT_1106422</name>
</gene>
<reference evidence="3" key="1">
    <citation type="journal article" date="2020" name="Nat. Commun.">
        <title>Large-scale genome sequencing of mycorrhizal fungi provides insights into the early evolution of symbiotic traits.</title>
        <authorList>
            <person name="Miyauchi S."/>
            <person name="Kiss E."/>
            <person name="Kuo A."/>
            <person name="Drula E."/>
            <person name="Kohler A."/>
            <person name="Sanchez-Garcia M."/>
            <person name="Morin E."/>
            <person name="Andreopoulos B."/>
            <person name="Barry K.W."/>
            <person name="Bonito G."/>
            <person name="Buee M."/>
            <person name="Carver A."/>
            <person name="Chen C."/>
            <person name="Cichocki N."/>
            <person name="Clum A."/>
            <person name="Culley D."/>
            <person name="Crous P.W."/>
            <person name="Fauchery L."/>
            <person name="Girlanda M."/>
            <person name="Hayes R.D."/>
            <person name="Keri Z."/>
            <person name="LaButti K."/>
            <person name="Lipzen A."/>
            <person name="Lombard V."/>
            <person name="Magnuson J."/>
            <person name="Maillard F."/>
            <person name="Murat C."/>
            <person name="Nolan M."/>
            <person name="Ohm R.A."/>
            <person name="Pangilinan J."/>
            <person name="Pereira M.F."/>
            <person name="Perotto S."/>
            <person name="Peter M."/>
            <person name="Pfister S."/>
            <person name="Riley R."/>
            <person name="Sitrit Y."/>
            <person name="Stielow J.B."/>
            <person name="Szollosi G."/>
            <person name="Zifcakova L."/>
            <person name="Stursova M."/>
            <person name="Spatafora J.W."/>
            <person name="Tedersoo L."/>
            <person name="Vaario L.M."/>
            <person name="Yamada A."/>
            <person name="Yan M."/>
            <person name="Wang P."/>
            <person name="Xu J."/>
            <person name="Bruns T."/>
            <person name="Baldrian P."/>
            <person name="Vilgalys R."/>
            <person name="Dunand C."/>
            <person name="Henrissat B."/>
            <person name="Grigoriev I.V."/>
            <person name="Hibbett D."/>
            <person name="Nagy L.G."/>
            <person name="Martin F.M."/>
        </authorList>
    </citation>
    <scope>NUCLEOTIDE SEQUENCE</scope>
    <source>
        <strain evidence="3">UP504</strain>
    </source>
</reference>